<sequence>MQQEIKGHKHRERLLIFTNSCAQYGLGKDLFGELTTLFLEEVSNSYRSSE</sequence>
<protein>
    <submittedName>
        <fullName evidence="1">Uncharacterized protein</fullName>
    </submittedName>
</protein>
<gene>
    <name evidence="1" type="ORF">JCM10512_2703</name>
</gene>
<keyword evidence="2" id="KW-1185">Reference proteome</keyword>
<dbReference type="EMBL" id="BAIV01000015">
    <property type="protein sequence ID" value="GAE84369.1"/>
    <property type="molecule type" value="Genomic_DNA"/>
</dbReference>
<evidence type="ECO:0000313" key="2">
    <source>
        <dbReference type="Proteomes" id="UP000019131"/>
    </source>
</evidence>
<dbReference type="Proteomes" id="UP000019131">
    <property type="component" value="Unassembled WGS sequence"/>
</dbReference>
<comment type="caution">
    <text evidence="1">The sequence shown here is derived from an EMBL/GenBank/DDBJ whole genome shotgun (WGS) entry which is preliminary data.</text>
</comment>
<organism evidence="1 2">
    <name type="scientific">Bacteroides reticulotermitis JCM 10512</name>
    <dbReference type="NCBI Taxonomy" id="1445607"/>
    <lineage>
        <taxon>Bacteria</taxon>
        <taxon>Pseudomonadati</taxon>
        <taxon>Bacteroidota</taxon>
        <taxon>Bacteroidia</taxon>
        <taxon>Bacteroidales</taxon>
        <taxon>Bacteroidaceae</taxon>
        <taxon>Bacteroides</taxon>
    </lineage>
</organism>
<reference evidence="1 2" key="1">
    <citation type="journal article" date="2014" name="Genome Announc.">
        <title>Draft Genome Sequence of Bacteroides reticulotermitis Strain JCM 10512T, Isolated from the Gut of a Termite.</title>
        <authorList>
            <person name="Yuki M."/>
            <person name="Oshima K."/>
            <person name="Suda W."/>
            <person name="Sakamoto M."/>
            <person name="Iida T."/>
            <person name="Hattori M."/>
            <person name="Ohkuma M."/>
        </authorList>
    </citation>
    <scope>NUCLEOTIDE SEQUENCE [LARGE SCALE GENOMIC DNA]</scope>
    <source>
        <strain evidence="1 2">JCM 10512</strain>
    </source>
</reference>
<accession>W4UV25</accession>
<proteinExistence type="predicted"/>
<name>W4UV25_9BACE</name>
<dbReference type="AlphaFoldDB" id="W4UV25"/>
<evidence type="ECO:0000313" key="1">
    <source>
        <dbReference type="EMBL" id="GAE84369.1"/>
    </source>
</evidence>